<dbReference type="SMART" id="SM00906">
    <property type="entry name" value="Fungal_trans"/>
    <property type="match status" value="1"/>
</dbReference>
<dbReference type="EMBL" id="JAJTJA010000012">
    <property type="protein sequence ID" value="KAH8691638.1"/>
    <property type="molecule type" value="Genomic_DNA"/>
</dbReference>
<comment type="caution">
    <text evidence="8">The sequence shown here is derived from an EMBL/GenBank/DDBJ whole genome shotgun (WGS) entry which is preliminary data.</text>
</comment>
<protein>
    <recommendedName>
        <fullName evidence="7">Zn(2)-C6 fungal-type domain-containing protein</fullName>
    </recommendedName>
</protein>
<accession>A0AAD4KJE5</accession>
<evidence type="ECO:0000256" key="1">
    <source>
        <dbReference type="ARBA" id="ARBA00004123"/>
    </source>
</evidence>
<dbReference type="PROSITE" id="PS00463">
    <property type="entry name" value="ZN2_CY6_FUNGAL_1"/>
    <property type="match status" value="1"/>
</dbReference>
<feature type="domain" description="Zn(2)-C6 fungal-type" evidence="7">
    <location>
        <begin position="15"/>
        <end position="45"/>
    </location>
</feature>
<evidence type="ECO:0000313" key="8">
    <source>
        <dbReference type="EMBL" id="KAH8691638.1"/>
    </source>
</evidence>
<dbReference type="PANTHER" id="PTHR47338">
    <property type="entry name" value="ZN(II)2CYS6 TRANSCRIPTION FACTOR (EUROFUNG)-RELATED"/>
    <property type="match status" value="1"/>
</dbReference>
<evidence type="ECO:0000256" key="5">
    <source>
        <dbReference type="ARBA" id="ARBA00023163"/>
    </source>
</evidence>
<name>A0AAD4KJE5_9EURO</name>
<dbReference type="GO" id="GO:0006351">
    <property type="term" value="P:DNA-templated transcription"/>
    <property type="evidence" value="ECO:0007669"/>
    <property type="project" value="InterPro"/>
</dbReference>
<evidence type="ECO:0000259" key="7">
    <source>
        <dbReference type="PROSITE" id="PS50048"/>
    </source>
</evidence>
<dbReference type="InterPro" id="IPR001138">
    <property type="entry name" value="Zn2Cys6_DnaBD"/>
</dbReference>
<reference evidence="8" key="1">
    <citation type="submission" date="2021-12" db="EMBL/GenBank/DDBJ databases">
        <title>Convergent genome expansion in fungi linked to evolution of root-endophyte symbiosis.</title>
        <authorList>
            <consortium name="DOE Joint Genome Institute"/>
            <person name="Ke Y.-H."/>
            <person name="Bonito G."/>
            <person name="Liao H.-L."/>
            <person name="Looney B."/>
            <person name="Rojas-Flechas A."/>
            <person name="Nash J."/>
            <person name="Hameed K."/>
            <person name="Schadt C."/>
            <person name="Martin F."/>
            <person name="Crous P.W."/>
            <person name="Miettinen O."/>
            <person name="Magnuson J.K."/>
            <person name="Labbe J."/>
            <person name="Jacobson D."/>
            <person name="Doktycz M.J."/>
            <person name="Veneault-Fourrey C."/>
            <person name="Kuo A."/>
            <person name="Mondo S."/>
            <person name="Calhoun S."/>
            <person name="Riley R."/>
            <person name="Ohm R."/>
            <person name="LaButti K."/>
            <person name="Andreopoulos B."/>
            <person name="Pangilinan J."/>
            <person name="Nolan M."/>
            <person name="Tritt A."/>
            <person name="Clum A."/>
            <person name="Lipzen A."/>
            <person name="Daum C."/>
            <person name="Barry K."/>
            <person name="Grigoriev I.V."/>
            <person name="Vilgalys R."/>
        </authorList>
    </citation>
    <scope>NUCLEOTIDE SEQUENCE</scope>
    <source>
        <strain evidence="8">PMI_201</strain>
    </source>
</reference>
<organism evidence="8 9">
    <name type="scientific">Talaromyces proteolyticus</name>
    <dbReference type="NCBI Taxonomy" id="1131652"/>
    <lineage>
        <taxon>Eukaryota</taxon>
        <taxon>Fungi</taxon>
        <taxon>Dikarya</taxon>
        <taxon>Ascomycota</taxon>
        <taxon>Pezizomycotina</taxon>
        <taxon>Eurotiomycetes</taxon>
        <taxon>Eurotiomycetidae</taxon>
        <taxon>Eurotiales</taxon>
        <taxon>Trichocomaceae</taxon>
        <taxon>Talaromyces</taxon>
        <taxon>Talaromyces sect. Bacilispori</taxon>
    </lineage>
</organism>
<dbReference type="CDD" id="cd00067">
    <property type="entry name" value="GAL4"/>
    <property type="match status" value="1"/>
</dbReference>
<evidence type="ECO:0000256" key="3">
    <source>
        <dbReference type="ARBA" id="ARBA00023015"/>
    </source>
</evidence>
<keyword evidence="3" id="KW-0805">Transcription regulation</keyword>
<evidence type="ECO:0000256" key="6">
    <source>
        <dbReference type="ARBA" id="ARBA00023242"/>
    </source>
</evidence>
<dbReference type="Pfam" id="PF04082">
    <property type="entry name" value="Fungal_trans"/>
    <property type="match status" value="1"/>
</dbReference>
<dbReference type="Proteomes" id="UP001201262">
    <property type="component" value="Unassembled WGS sequence"/>
</dbReference>
<dbReference type="SMART" id="SM00066">
    <property type="entry name" value="GAL4"/>
    <property type="match status" value="1"/>
</dbReference>
<dbReference type="CDD" id="cd12148">
    <property type="entry name" value="fungal_TF_MHR"/>
    <property type="match status" value="1"/>
</dbReference>
<keyword evidence="4" id="KW-0238">DNA-binding</keyword>
<evidence type="ECO:0000256" key="2">
    <source>
        <dbReference type="ARBA" id="ARBA00022723"/>
    </source>
</evidence>
<dbReference type="Gene3D" id="4.10.240.10">
    <property type="entry name" value="Zn(2)-C6 fungal-type DNA-binding domain"/>
    <property type="match status" value="1"/>
</dbReference>
<dbReference type="GO" id="GO:0005634">
    <property type="term" value="C:nucleus"/>
    <property type="evidence" value="ECO:0007669"/>
    <property type="project" value="UniProtKB-SubCell"/>
</dbReference>
<gene>
    <name evidence="8" type="ORF">BGW36DRAFT_55389</name>
</gene>
<dbReference type="GO" id="GO:0000981">
    <property type="term" value="F:DNA-binding transcription factor activity, RNA polymerase II-specific"/>
    <property type="evidence" value="ECO:0007669"/>
    <property type="project" value="InterPro"/>
</dbReference>
<proteinExistence type="predicted"/>
<evidence type="ECO:0000313" key="9">
    <source>
        <dbReference type="Proteomes" id="UP001201262"/>
    </source>
</evidence>
<sequence>MERVKRETTVQAPQVCTACKVRKRGCDKGLPSCSYCNSRNLLCEYSSVSAPKKPSASELRKMYLPVMVPPQPTPDFQRGLCPSVRASVILMDAVIDWLPSQPLAADRLLEIQTVDDLLYRQVYRIIQTTGLFLDDITIHFFQSIHRWIPIISRSRLQETLVGNCCPWPADLSILLLTMCLVVYQDTSEPSTPDVETLYLSTKMLFAHIQSVIPISTNLIQASILIAFFEYARFQVDAAFISLGLCIRLSLAAGLDLPERRPRGHDWRELEEERNMWWAIVILERMFICETTLPGKRLATQFPATECYLPSEAEGLDRRTETSLPLLSESMNNLATRVDCFCREVQAALLLDRVWSVVDEKRSFDMEIDSMISHIDKELWSFLGIIMEQCNGVYGVSCGAIAITLRALDTLHSYLLNSTSAPQYGLTSQTAIDSIVKMTIDIAASHNTIFTEVNVDTVPPSCGYISRAALRHLERSSRFHDLKPEWLKTLSKSAKFFNTRWGMISPRTHPAV</sequence>
<keyword evidence="6" id="KW-0539">Nucleus</keyword>
<keyword evidence="5" id="KW-0804">Transcription</keyword>
<dbReference type="GO" id="GO:0003677">
    <property type="term" value="F:DNA binding"/>
    <property type="evidence" value="ECO:0007669"/>
    <property type="project" value="UniProtKB-KW"/>
</dbReference>
<evidence type="ECO:0000256" key="4">
    <source>
        <dbReference type="ARBA" id="ARBA00023125"/>
    </source>
</evidence>
<dbReference type="AlphaFoldDB" id="A0AAD4KJE5"/>
<dbReference type="InterPro" id="IPR007219">
    <property type="entry name" value="XnlR_reg_dom"/>
</dbReference>
<keyword evidence="9" id="KW-1185">Reference proteome</keyword>
<keyword evidence="2" id="KW-0479">Metal-binding</keyword>
<dbReference type="InterPro" id="IPR050815">
    <property type="entry name" value="TF_fung"/>
</dbReference>
<comment type="subcellular location">
    <subcellularLocation>
        <location evidence="1">Nucleus</location>
    </subcellularLocation>
</comment>
<dbReference type="RefSeq" id="XP_046067730.1">
    <property type="nucleotide sequence ID" value="XM_046222415.1"/>
</dbReference>
<dbReference type="PANTHER" id="PTHR47338:SF20">
    <property type="entry name" value="ZN(II)2CYS6 TRANSCRIPTION FACTOR (EUROFUNG)"/>
    <property type="match status" value="1"/>
</dbReference>
<dbReference type="Pfam" id="PF00172">
    <property type="entry name" value="Zn_clus"/>
    <property type="match status" value="1"/>
</dbReference>
<dbReference type="PROSITE" id="PS50048">
    <property type="entry name" value="ZN2_CY6_FUNGAL_2"/>
    <property type="match status" value="1"/>
</dbReference>
<dbReference type="SUPFAM" id="SSF57701">
    <property type="entry name" value="Zn2/Cys6 DNA-binding domain"/>
    <property type="match status" value="1"/>
</dbReference>
<dbReference type="GO" id="GO:0008270">
    <property type="term" value="F:zinc ion binding"/>
    <property type="evidence" value="ECO:0007669"/>
    <property type="project" value="InterPro"/>
</dbReference>
<dbReference type="InterPro" id="IPR036864">
    <property type="entry name" value="Zn2-C6_fun-type_DNA-bd_sf"/>
</dbReference>
<dbReference type="GeneID" id="70252702"/>